<keyword evidence="8 17" id="KW-0436">Ligase</keyword>
<comment type="catalytic activity">
    <reaction evidence="16 17 18">
        <text>UDP-N-acetyl-alpha-D-muramoyl-L-alanine + D-glutamate + ATP = UDP-N-acetyl-alpha-D-muramoyl-L-alanyl-D-glutamate + ADP + phosphate + H(+)</text>
        <dbReference type="Rhea" id="RHEA:16429"/>
        <dbReference type="ChEBI" id="CHEBI:15378"/>
        <dbReference type="ChEBI" id="CHEBI:29986"/>
        <dbReference type="ChEBI" id="CHEBI:30616"/>
        <dbReference type="ChEBI" id="CHEBI:43474"/>
        <dbReference type="ChEBI" id="CHEBI:83898"/>
        <dbReference type="ChEBI" id="CHEBI:83900"/>
        <dbReference type="ChEBI" id="CHEBI:456216"/>
        <dbReference type="EC" id="6.3.2.9"/>
    </reaction>
</comment>
<protein>
    <recommendedName>
        <fullName evidence="6 17">UDP-N-acetylmuramoylalanine--D-glutamate ligase</fullName>
        <ecNumber evidence="5 17">6.3.2.9</ecNumber>
    </recommendedName>
    <alternativeName>
        <fullName evidence="15 17">D-glutamic acid-adding enzyme</fullName>
    </alternativeName>
    <alternativeName>
        <fullName evidence="14 17">UDP-N-acetylmuramoyl-L-alanyl-D-glutamate synthetase</fullName>
    </alternativeName>
</protein>
<dbReference type="Gene3D" id="3.40.50.720">
    <property type="entry name" value="NAD(P)-binding Rossmann-like Domain"/>
    <property type="match status" value="1"/>
</dbReference>
<dbReference type="EMBL" id="JALBUF010000001">
    <property type="protein sequence ID" value="MCI0181773.1"/>
    <property type="molecule type" value="Genomic_DNA"/>
</dbReference>
<comment type="caution">
    <text evidence="21">The sequence shown here is derived from an EMBL/GenBank/DDBJ whole genome shotgun (WGS) entry which is preliminary data.</text>
</comment>
<evidence type="ECO:0000256" key="17">
    <source>
        <dbReference type="HAMAP-Rule" id="MF_00639"/>
    </source>
</evidence>
<feature type="domain" description="Mur ligase C-terminal" evidence="19">
    <location>
        <begin position="319"/>
        <end position="432"/>
    </location>
</feature>
<dbReference type="GO" id="GO:0008360">
    <property type="term" value="P:regulation of cell shape"/>
    <property type="evidence" value="ECO:0007669"/>
    <property type="project" value="UniProtKB-KW"/>
</dbReference>
<keyword evidence="11 17" id="KW-0133">Cell shape</keyword>
<keyword evidence="9 17" id="KW-0547">Nucleotide-binding</keyword>
<comment type="subcellular location">
    <subcellularLocation>
        <location evidence="2 17 18">Cytoplasm</location>
    </subcellularLocation>
</comment>
<dbReference type="InterPro" id="IPR013221">
    <property type="entry name" value="Mur_ligase_cen"/>
</dbReference>
<dbReference type="GO" id="GO:0008764">
    <property type="term" value="F:UDP-N-acetylmuramoylalanine-D-glutamate ligase activity"/>
    <property type="evidence" value="ECO:0007669"/>
    <property type="project" value="UniProtKB-UniRule"/>
</dbReference>
<dbReference type="SUPFAM" id="SSF51984">
    <property type="entry name" value="MurCD N-terminal domain"/>
    <property type="match status" value="1"/>
</dbReference>
<keyword evidence="10 17" id="KW-0067">ATP-binding</keyword>
<dbReference type="RefSeq" id="WP_241711407.1">
    <property type="nucleotide sequence ID" value="NZ_JALBUF010000001.1"/>
</dbReference>
<dbReference type="GO" id="GO:0005524">
    <property type="term" value="F:ATP binding"/>
    <property type="evidence" value="ECO:0007669"/>
    <property type="project" value="UniProtKB-UniRule"/>
</dbReference>
<dbReference type="InterPro" id="IPR036615">
    <property type="entry name" value="Mur_ligase_C_dom_sf"/>
</dbReference>
<comment type="similarity">
    <text evidence="4 17">Belongs to the MurCDEF family.</text>
</comment>
<sequence>MDVENRSVLVVGLAKSGVAVAKLLHQLGAHVVVNDQNPKEQVALEVEELERLGISVVTGGHPLELVDACEIMVKNPGISYDRPVIARAVARGIPIFTEVEIASRVITASIIGITGSNGKTTTTTLIGEILRKDHKKVMVAGNIGTALSAVAKEVTADDLLVVELSSFQLQGTQQFHPHIAALLNIYPAHLDYHGTIENYINAKSKLFQNQTASDIAILNRDQQVCVEIANTLHSQVWWVSMEQEVALGAYLSDEWLMLATPSSTSLTSDRIPVIKVADLALRGRHNVQNALFACAVSYAAGASIAAIAKTLGAFAGVEHRMEFVREYEGVTFINDSKATNPQAALQAIQSFEEPIVGILGGLDRGDDLTPLISAVASHMKAVVVLGQSGKRMAEMAQSAGIATVLVADSLLQAVKLATEVAQPGDVVLLSPAAASWDMFASFEERGRIFKEAVHML</sequence>
<evidence type="ECO:0000256" key="5">
    <source>
        <dbReference type="ARBA" id="ARBA00012212"/>
    </source>
</evidence>
<comment type="pathway">
    <text evidence="3 17 18">Cell wall biogenesis; peptidoglycan biosynthesis.</text>
</comment>
<evidence type="ECO:0000256" key="3">
    <source>
        <dbReference type="ARBA" id="ARBA00004752"/>
    </source>
</evidence>
<dbReference type="PANTHER" id="PTHR43692:SF1">
    <property type="entry name" value="UDP-N-ACETYLMURAMOYLALANINE--D-GLUTAMATE LIGASE"/>
    <property type="match status" value="1"/>
</dbReference>
<evidence type="ECO:0000256" key="8">
    <source>
        <dbReference type="ARBA" id="ARBA00022598"/>
    </source>
</evidence>
<evidence type="ECO:0000313" key="22">
    <source>
        <dbReference type="Proteomes" id="UP001139263"/>
    </source>
</evidence>
<keyword evidence="17 18" id="KW-0132">Cell division</keyword>
<comment type="function">
    <text evidence="1 17 18">Cell wall formation. Catalyzes the addition of glutamate to the nucleotide precursor UDP-N-acetylmuramoyl-L-alanine (UMA).</text>
</comment>
<gene>
    <name evidence="21" type="primary">murD_1</name>
    <name evidence="17" type="synonym">murD</name>
    <name evidence="21" type="ORF">MM817_00007</name>
</gene>
<dbReference type="SUPFAM" id="SSF53623">
    <property type="entry name" value="MurD-like peptide ligases, catalytic domain"/>
    <property type="match status" value="1"/>
</dbReference>
<evidence type="ECO:0000256" key="9">
    <source>
        <dbReference type="ARBA" id="ARBA00022741"/>
    </source>
</evidence>
<dbReference type="Pfam" id="PF08245">
    <property type="entry name" value="Mur_ligase_M"/>
    <property type="match status" value="1"/>
</dbReference>
<dbReference type="GO" id="GO:0071555">
    <property type="term" value="P:cell wall organization"/>
    <property type="evidence" value="ECO:0007669"/>
    <property type="project" value="UniProtKB-KW"/>
</dbReference>
<dbReference type="InterPro" id="IPR036565">
    <property type="entry name" value="Mur-like_cat_sf"/>
</dbReference>
<keyword evidence="13 17" id="KW-0961">Cell wall biogenesis/degradation</keyword>
<keyword evidence="22" id="KW-1185">Reference proteome</keyword>
<dbReference type="PANTHER" id="PTHR43692">
    <property type="entry name" value="UDP-N-ACETYLMURAMOYLALANINE--D-GLUTAMATE LIGASE"/>
    <property type="match status" value="1"/>
</dbReference>
<evidence type="ECO:0000256" key="6">
    <source>
        <dbReference type="ARBA" id="ARBA00015655"/>
    </source>
</evidence>
<evidence type="ECO:0000256" key="14">
    <source>
        <dbReference type="ARBA" id="ARBA00030398"/>
    </source>
</evidence>
<evidence type="ECO:0000256" key="13">
    <source>
        <dbReference type="ARBA" id="ARBA00023316"/>
    </source>
</evidence>
<evidence type="ECO:0000259" key="19">
    <source>
        <dbReference type="Pfam" id="PF02875"/>
    </source>
</evidence>
<evidence type="ECO:0000259" key="20">
    <source>
        <dbReference type="Pfam" id="PF08245"/>
    </source>
</evidence>
<accession>A0A9X1V5N0</accession>
<evidence type="ECO:0000256" key="4">
    <source>
        <dbReference type="ARBA" id="ARBA00010416"/>
    </source>
</evidence>
<evidence type="ECO:0000313" key="21">
    <source>
        <dbReference type="EMBL" id="MCI0181773.1"/>
    </source>
</evidence>
<dbReference type="SUPFAM" id="SSF53244">
    <property type="entry name" value="MurD-like peptide ligases, peptide-binding domain"/>
    <property type="match status" value="1"/>
</dbReference>
<keyword evidence="17 18" id="KW-0131">Cell cycle</keyword>
<dbReference type="NCBIfam" id="TIGR01087">
    <property type="entry name" value="murD"/>
    <property type="match status" value="1"/>
</dbReference>
<evidence type="ECO:0000256" key="1">
    <source>
        <dbReference type="ARBA" id="ARBA00002734"/>
    </source>
</evidence>
<reference evidence="21" key="1">
    <citation type="submission" date="2022-03" db="EMBL/GenBank/DDBJ databases">
        <title>Draft Genome Sequence of Firmicute Strain S0AB, a Heterotrophic Iron/Sulfur-Oxidizing Extreme Acidophile.</title>
        <authorList>
            <person name="Vergara E."/>
            <person name="Pakostova E."/>
            <person name="Johnson D.B."/>
            <person name="Holmes D.S."/>
        </authorList>
    </citation>
    <scope>NUCLEOTIDE SEQUENCE</scope>
    <source>
        <strain evidence="21">S0AB</strain>
    </source>
</reference>
<dbReference type="GO" id="GO:0005737">
    <property type="term" value="C:cytoplasm"/>
    <property type="evidence" value="ECO:0007669"/>
    <property type="project" value="UniProtKB-SubCell"/>
</dbReference>
<dbReference type="Gene3D" id="3.90.190.20">
    <property type="entry name" value="Mur ligase, C-terminal domain"/>
    <property type="match status" value="1"/>
</dbReference>
<evidence type="ECO:0000256" key="10">
    <source>
        <dbReference type="ARBA" id="ARBA00022840"/>
    </source>
</evidence>
<feature type="binding site" evidence="17">
    <location>
        <begin position="115"/>
        <end position="121"/>
    </location>
    <ligand>
        <name>ATP</name>
        <dbReference type="ChEBI" id="CHEBI:30616"/>
    </ligand>
</feature>
<dbReference type="InterPro" id="IPR004101">
    <property type="entry name" value="Mur_ligase_C"/>
</dbReference>
<dbReference type="AlphaFoldDB" id="A0A9X1V5N0"/>
<dbReference type="EC" id="6.3.2.9" evidence="5 17"/>
<dbReference type="Gene3D" id="3.40.1190.10">
    <property type="entry name" value="Mur-like, catalytic domain"/>
    <property type="match status" value="1"/>
</dbReference>
<name>A0A9X1V5N0_9BACL</name>
<dbReference type="GO" id="GO:0009252">
    <property type="term" value="P:peptidoglycan biosynthetic process"/>
    <property type="evidence" value="ECO:0007669"/>
    <property type="project" value="UniProtKB-UniRule"/>
</dbReference>
<evidence type="ECO:0000256" key="7">
    <source>
        <dbReference type="ARBA" id="ARBA00022490"/>
    </source>
</evidence>
<dbReference type="Proteomes" id="UP001139263">
    <property type="component" value="Unassembled WGS sequence"/>
</dbReference>
<evidence type="ECO:0000256" key="16">
    <source>
        <dbReference type="ARBA" id="ARBA00047632"/>
    </source>
</evidence>
<dbReference type="HAMAP" id="MF_00639">
    <property type="entry name" value="MurD"/>
    <property type="match status" value="1"/>
</dbReference>
<dbReference type="InterPro" id="IPR005762">
    <property type="entry name" value="MurD"/>
</dbReference>
<keyword evidence="7 17" id="KW-0963">Cytoplasm</keyword>
<dbReference type="Pfam" id="PF02875">
    <property type="entry name" value="Mur_ligase_C"/>
    <property type="match status" value="1"/>
</dbReference>
<evidence type="ECO:0000256" key="2">
    <source>
        <dbReference type="ARBA" id="ARBA00004496"/>
    </source>
</evidence>
<dbReference type="GO" id="GO:0051301">
    <property type="term" value="P:cell division"/>
    <property type="evidence" value="ECO:0007669"/>
    <property type="project" value="UniProtKB-KW"/>
</dbReference>
<evidence type="ECO:0000256" key="11">
    <source>
        <dbReference type="ARBA" id="ARBA00022960"/>
    </source>
</evidence>
<evidence type="ECO:0000256" key="12">
    <source>
        <dbReference type="ARBA" id="ARBA00022984"/>
    </source>
</evidence>
<organism evidence="21 22">
    <name type="scientific">Sulfoacidibacillus ferrooxidans</name>
    <dbReference type="NCBI Taxonomy" id="2005001"/>
    <lineage>
        <taxon>Bacteria</taxon>
        <taxon>Bacillati</taxon>
        <taxon>Bacillota</taxon>
        <taxon>Bacilli</taxon>
        <taxon>Bacillales</taxon>
        <taxon>Alicyclobacillaceae</taxon>
        <taxon>Sulfoacidibacillus</taxon>
    </lineage>
</organism>
<keyword evidence="12 17" id="KW-0573">Peptidoglycan synthesis</keyword>
<proteinExistence type="inferred from homology"/>
<feature type="domain" description="Mur ligase central" evidence="20">
    <location>
        <begin position="113"/>
        <end position="296"/>
    </location>
</feature>
<evidence type="ECO:0000256" key="15">
    <source>
        <dbReference type="ARBA" id="ARBA00032324"/>
    </source>
</evidence>
<dbReference type="Pfam" id="PF21799">
    <property type="entry name" value="MurD-like_N"/>
    <property type="match status" value="1"/>
</dbReference>
<evidence type="ECO:0000256" key="18">
    <source>
        <dbReference type="RuleBase" id="RU003664"/>
    </source>
</evidence>